<dbReference type="InterPro" id="IPR047975">
    <property type="entry name" value="Heme_bind_FMP"/>
</dbReference>
<feature type="region of interest" description="Disordered" evidence="1">
    <location>
        <begin position="321"/>
        <end position="424"/>
    </location>
</feature>
<dbReference type="GeneID" id="62161092"/>
<gene>
    <name evidence="2" type="ORF">CkaCkLH20_05299</name>
</gene>
<protein>
    <submittedName>
        <fullName evidence="2">Uncharacterized protein</fullName>
    </submittedName>
</protein>
<dbReference type="RefSeq" id="XP_038746494.1">
    <property type="nucleotide sequence ID" value="XM_038888018.1"/>
</dbReference>
<feature type="compositionally biased region" description="Basic and acidic residues" evidence="1">
    <location>
        <begin position="144"/>
        <end position="154"/>
    </location>
</feature>
<dbReference type="AlphaFoldDB" id="A0A9P6LKR9"/>
<feature type="region of interest" description="Disordered" evidence="1">
    <location>
        <begin position="128"/>
        <end position="183"/>
    </location>
</feature>
<dbReference type="Proteomes" id="UP000781932">
    <property type="component" value="Unassembled WGS sequence"/>
</dbReference>
<feature type="region of interest" description="Disordered" evidence="1">
    <location>
        <begin position="59"/>
        <end position="90"/>
    </location>
</feature>
<keyword evidence="3" id="KW-1185">Reference proteome</keyword>
<reference evidence="2" key="2">
    <citation type="submission" date="2020-11" db="EMBL/GenBank/DDBJ databases">
        <title>Whole genome sequencing of Colletotrichum sp.</title>
        <authorList>
            <person name="Li H."/>
        </authorList>
    </citation>
    <scope>NUCLEOTIDE SEQUENCE</scope>
    <source>
        <strain evidence="2">CkLH20</strain>
    </source>
</reference>
<accession>A0A9P6LKR9</accession>
<sequence>MSALPANWEWDYDGTRWFYRYKPNGHVQFHFPKEGDEFPDFIDIMSPIPDLAPEERLESQQQLKRRTGVDVDSKSKMRATGGPLDDFGMNRSGFGGPLTDEEDGFLYQPENFMYLGPGAYTDVSPLADEEERDHIANSRRKNKSNGDEGKDKTMLDAAGTDKAGVSPLQSATNTPSVVHSTPVRESVAVPQPVAEDAVLVISTQELPGPTQPAIPSPGVPLLDSVEKPRPGSHAPAQSAPWDPVGVVAEMATEHTAAARIETHPDPVEIGDSAVLAPIETQMMNFGIAELPERTSPSDARPPVSSTHDLLHQTNMTDQALHGATFGSGSRPQSSSPTTSAQPNTEARPVNTPAKVLSHQTIPETAPQPPSSSQASPAAPFSIKRKPSKTAAKQGQYQPYVPGSAPTITSEQQNRSPDFKPRGYRNPLAREASLMLGTRQTYEASNPRSGNANGAKATNGTSVNGSKGTNGVNGTSGTNGTNGHHVETADADLPLTPLDVLSNFKGTFAGRGFNTIFRPNNTKKPTVLSAPTTDGVTDNVLQLNLTAETMVFSGALGKVPNRGVFNQEDISLNGLPYTQTIVDATNVAPGADLPADLPVIHFEPGLWMRVPGSIGLKASLTRMASIPHGTTINAQCFQEPVTASGPPSFDPVKDRIDITPFVVGQPSTKISFNSQDVTNNTTHRLPENLAKNSNITQNMISDPISVLRAANAGKTITKHTKYAVTTAPDASGCGGGVTNIGFLSGNDPATAANSSPAPVPQPTNANAVTVTATYWVSKVRTTVDFKKFKPTAETPVASFSPAAVRVGDIVPVFKVDFEIPADKTVTFEYTQIQYAQVVMLNFAGLTWPHATVGTLAQSDLIAKDDPLRAKILGH</sequence>
<feature type="compositionally biased region" description="Polar residues" evidence="1">
    <location>
        <begin position="167"/>
        <end position="179"/>
    </location>
</feature>
<dbReference type="OrthoDB" id="3439539at2759"/>
<organism evidence="2 3">
    <name type="scientific">Colletotrichum karsti</name>
    <dbReference type="NCBI Taxonomy" id="1095194"/>
    <lineage>
        <taxon>Eukaryota</taxon>
        <taxon>Fungi</taxon>
        <taxon>Dikarya</taxon>
        <taxon>Ascomycota</taxon>
        <taxon>Pezizomycotina</taxon>
        <taxon>Sordariomycetes</taxon>
        <taxon>Hypocreomycetidae</taxon>
        <taxon>Glomerellales</taxon>
        <taxon>Glomerellaceae</taxon>
        <taxon>Colletotrichum</taxon>
        <taxon>Colletotrichum boninense species complex</taxon>
    </lineage>
</organism>
<feature type="region of interest" description="Disordered" evidence="1">
    <location>
        <begin position="442"/>
        <end position="487"/>
    </location>
</feature>
<feature type="compositionally biased region" description="Low complexity" evidence="1">
    <location>
        <begin position="461"/>
        <end position="482"/>
    </location>
</feature>
<feature type="compositionally biased region" description="Low complexity" evidence="1">
    <location>
        <begin position="326"/>
        <end position="339"/>
    </location>
</feature>
<evidence type="ECO:0000256" key="1">
    <source>
        <dbReference type="SAM" id="MobiDB-lite"/>
    </source>
</evidence>
<evidence type="ECO:0000313" key="2">
    <source>
        <dbReference type="EMBL" id="KAF9877033.1"/>
    </source>
</evidence>
<proteinExistence type="predicted"/>
<reference evidence="2" key="1">
    <citation type="submission" date="2020-03" db="EMBL/GenBank/DDBJ databases">
        <authorList>
            <person name="He L."/>
        </authorList>
    </citation>
    <scope>NUCLEOTIDE SEQUENCE</scope>
    <source>
        <strain evidence="2">CkLH20</strain>
    </source>
</reference>
<dbReference type="NCBIfam" id="NF040572">
    <property type="entry name" value="heme_bind_FMP"/>
    <property type="match status" value="1"/>
</dbReference>
<dbReference type="EMBL" id="JAATWM020000015">
    <property type="protein sequence ID" value="KAF9877033.1"/>
    <property type="molecule type" value="Genomic_DNA"/>
</dbReference>
<name>A0A9P6LKR9_9PEZI</name>
<comment type="caution">
    <text evidence="2">The sequence shown here is derived from an EMBL/GenBank/DDBJ whole genome shotgun (WGS) entry which is preliminary data.</text>
</comment>
<feature type="compositionally biased region" description="Polar residues" evidence="1">
    <location>
        <begin position="442"/>
        <end position="460"/>
    </location>
</feature>
<feature type="compositionally biased region" description="Low complexity" evidence="1">
    <location>
        <begin position="370"/>
        <end position="379"/>
    </location>
</feature>
<feature type="compositionally biased region" description="Polar residues" evidence="1">
    <location>
        <begin position="405"/>
        <end position="415"/>
    </location>
</feature>
<evidence type="ECO:0000313" key="3">
    <source>
        <dbReference type="Proteomes" id="UP000781932"/>
    </source>
</evidence>